<evidence type="ECO:0000256" key="1">
    <source>
        <dbReference type="ARBA" id="ARBA00005614"/>
    </source>
</evidence>
<dbReference type="EC" id="3.6.1.7" evidence="2"/>
<dbReference type="FunFam" id="3.30.70.100:FF:000011">
    <property type="entry name" value="Acylphosphatase"/>
    <property type="match status" value="1"/>
</dbReference>
<name>A0A154PHU8_DUFNO</name>
<comment type="similarity">
    <text evidence="1 6">Belongs to the acylphosphatase family.</text>
</comment>
<evidence type="ECO:0000256" key="3">
    <source>
        <dbReference type="ARBA" id="ARBA00022801"/>
    </source>
</evidence>
<organism evidence="8 9">
    <name type="scientific">Dufourea novaeangliae</name>
    <name type="common">Sweat bee</name>
    <dbReference type="NCBI Taxonomy" id="178035"/>
    <lineage>
        <taxon>Eukaryota</taxon>
        <taxon>Metazoa</taxon>
        <taxon>Ecdysozoa</taxon>
        <taxon>Arthropoda</taxon>
        <taxon>Hexapoda</taxon>
        <taxon>Insecta</taxon>
        <taxon>Pterygota</taxon>
        <taxon>Neoptera</taxon>
        <taxon>Endopterygota</taxon>
        <taxon>Hymenoptera</taxon>
        <taxon>Apocrita</taxon>
        <taxon>Aculeata</taxon>
        <taxon>Apoidea</taxon>
        <taxon>Anthophila</taxon>
        <taxon>Halictidae</taxon>
        <taxon>Rophitinae</taxon>
        <taxon>Dufourea</taxon>
    </lineage>
</organism>
<dbReference type="Pfam" id="PF00708">
    <property type="entry name" value="Acylphosphatase"/>
    <property type="match status" value="1"/>
</dbReference>
<gene>
    <name evidence="8" type="ORF">WN55_01597</name>
</gene>
<dbReference type="Gene3D" id="3.30.70.100">
    <property type="match status" value="1"/>
</dbReference>
<comment type="catalytic activity">
    <reaction evidence="4">
        <text>an acyl phosphate + H2O = a carboxylate + phosphate + H(+)</text>
        <dbReference type="Rhea" id="RHEA:14965"/>
        <dbReference type="ChEBI" id="CHEBI:15377"/>
        <dbReference type="ChEBI" id="CHEBI:15378"/>
        <dbReference type="ChEBI" id="CHEBI:29067"/>
        <dbReference type="ChEBI" id="CHEBI:43474"/>
        <dbReference type="ChEBI" id="CHEBI:59918"/>
        <dbReference type="EC" id="3.6.1.7"/>
    </reaction>
</comment>
<dbReference type="InterPro" id="IPR020456">
    <property type="entry name" value="Acylphosphatase"/>
</dbReference>
<accession>A0A154PHU8</accession>
<evidence type="ECO:0000256" key="2">
    <source>
        <dbReference type="ARBA" id="ARBA00012150"/>
    </source>
</evidence>
<evidence type="ECO:0000256" key="5">
    <source>
        <dbReference type="PROSITE-ProRule" id="PRU00520"/>
    </source>
</evidence>
<evidence type="ECO:0000313" key="9">
    <source>
        <dbReference type="Proteomes" id="UP000076502"/>
    </source>
</evidence>
<evidence type="ECO:0000256" key="4">
    <source>
        <dbReference type="ARBA" id="ARBA00047645"/>
    </source>
</evidence>
<keyword evidence="9" id="KW-1185">Reference proteome</keyword>
<evidence type="ECO:0000259" key="7">
    <source>
        <dbReference type="PROSITE" id="PS51160"/>
    </source>
</evidence>
<dbReference type="AlphaFoldDB" id="A0A154PHU8"/>
<dbReference type="EMBL" id="KQ434899">
    <property type="protein sequence ID" value="KZC10898.1"/>
    <property type="molecule type" value="Genomic_DNA"/>
</dbReference>
<evidence type="ECO:0000313" key="8">
    <source>
        <dbReference type="EMBL" id="KZC10898.1"/>
    </source>
</evidence>
<dbReference type="OrthoDB" id="7961613at2759"/>
<protein>
    <recommendedName>
        <fullName evidence="2">acylphosphatase</fullName>
        <ecNumber evidence="2">3.6.1.7</ecNumber>
    </recommendedName>
</protein>
<dbReference type="PRINTS" id="PR00112">
    <property type="entry name" value="ACYLPHPHTASE"/>
</dbReference>
<dbReference type="InterPro" id="IPR001792">
    <property type="entry name" value="Acylphosphatase-like_dom"/>
</dbReference>
<reference evidence="8 9" key="1">
    <citation type="submission" date="2015-07" db="EMBL/GenBank/DDBJ databases">
        <title>The genome of Dufourea novaeangliae.</title>
        <authorList>
            <person name="Pan H."/>
            <person name="Kapheim K."/>
        </authorList>
    </citation>
    <scope>NUCLEOTIDE SEQUENCE [LARGE SCALE GENOMIC DNA]</scope>
    <source>
        <strain evidence="8">0120121106</strain>
        <tissue evidence="8">Whole body</tissue>
    </source>
</reference>
<dbReference type="SUPFAM" id="SSF54975">
    <property type="entry name" value="Acylphosphatase/BLUF domain-like"/>
    <property type="match status" value="1"/>
</dbReference>
<dbReference type="Proteomes" id="UP000076502">
    <property type="component" value="Unassembled WGS sequence"/>
</dbReference>
<dbReference type="STRING" id="178035.A0A154PHU8"/>
<keyword evidence="3" id="KW-0378">Hydrolase</keyword>
<proteinExistence type="inferred from homology"/>
<dbReference type="PROSITE" id="PS51160">
    <property type="entry name" value="ACYLPHOSPHATASE_3"/>
    <property type="match status" value="1"/>
</dbReference>
<feature type="domain" description="Acylphosphatase-like" evidence="7">
    <location>
        <begin position="14"/>
        <end position="104"/>
    </location>
</feature>
<dbReference type="PANTHER" id="PTHR10029:SF10">
    <property type="entry name" value="GEO08407P1"/>
    <property type="match status" value="1"/>
</dbReference>
<dbReference type="OMA" id="KMQGPRA"/>
<dbReference type="GO" id="GO:0003998">
    <property type="term" value="F:acylphosphatase activity"/>
    <property type="evidence" value="ECO:0007669"/>
    <property type="project" value="UniProtKB-EC"/>
</dbReference>
<comment type="caution">
    <text evidence="5">Lacks conserved residue(s) required for the propagation of feature annotation.</text>
</comment>
<sequence length="104" mass="11686">MAADDPLRNEPLVSVEFEVFGKVQGVYFPKYVRDISQQLGICGWVKNSKSGTILGKMQGPRALVDQMTQWLTSVGSPGSQIDHCDFTNWEAISRLQYKGFAIRF</sequence>
<evidence type="ECO:0000256" key="6">
    <source>
        <dbReference type="RuleBase" id="RU004168"/>
    </source>
</evidence>
<dbReference type="PANTHER" id="PTHR10029">
    <property type="entry name" value="ACYLPHOSPHATASE"/>
    <property type="match status" value="1"/>
</dbReference>
<dbReference type="InterPro" id="IPR036046">
    <property type="entry name" value="Acylphosphatase-like_dom_sf"/>
</dbReference>